<gene>
    <name evidence="2" type="ORF">HZF10_05370</name>
</gene>
<feature type="transmembrane region" description="Helical" evidence="1">
    <location>
        <begin position="112"/>
        <end position="134"/>
    </location>
</feature>
<comment type="caution">
    <text evidence="2">The sequence shown here is derived from an EMBL/GenBank/DDBJ whole genome shotgun (WGS) entry which is preliminary data.</text>
</comment>
<evidence type="ECO:0000313" key="3">
    <source>
        <dbReference type="Proteomes" id="UP000535020"/>
    </source>
</evidence>
<feature type="transmembrane region" description="Helical" evidence="1">
    <location>
        <begin position="146"/>
        <end position="171"/>
    </location>
</feature>
<feature type="transmembrane region" description="Helical" evidence="1">
    <location>
        <begin position="177"/>
        <end position="197"/>
    </location>
</feature>
<proteinExistence type="predicted"/>
<keyword evidence="1" id="KW-1133">Transmembrane helix</keyword>
<organism evidence="2 3">
    <name type="scientific">Flavobacterium agri</name>
    <dbReference type="NCBI Taxonomy" id="2743471"/>
    <lineage>
        <taxon>Bacteria</taxon>
        <taxon>Pseudomonadati</taxon>
        <taxon>Bacteroidota</taxon>
        <taxon>Flavobacteriia</taxon>
        <taxon>Flavobacteriales</taxon>
        <taxon>Flavobacteriaceae</taxon>
        <taxon>Flavobacterium</taxon>
    </lineage>
</organism>
<sequence>MHRLSLHEVGHETIHYFTHADKGIFQLVRDLVVKGGTVAREFVLGKRKKYFPPLNFFLLVAALYVFASHVSYVRQTHDVRKEHPEIAKIEDPVTREKTYMAYERQRVGIEFAIYYGNYALMLTLPFAAFVLWLMYRKNVFNYTEHLVANMYMWGFCMLLSSVSILLGHYFLHYDANIGFMIFLLFQICYFTWFYKRFLQKSGFWPTAKLVLGSVLAISSWFVVLGLGVTVYIMIGMF</sequence>
<dbReference type="Proteomes" id="UP000535020">
    <property type="component" value="Unassembled WGS sequence"/>
</dbReference>
<protein>
    <submittedName>
        <fullName evidence="2">DUF3667 domain-containing protein</fullName>
    </submittedName>
</protein>
<keyword evidence="1" id="KW-0812">Transmembrane</keyword>
<dbReference type="AlphaFoldDB" id="A0A7Y8Y0U1"/>
<feature type="transmembrane region" description="Helical" evidence="1">
    <location>
        <begin position="209"/>
        <end position="234"/>
    </location>
</feature>
<keyword evidence="1" id="KW-0472">Membrane</keyword>
<dbReference type="EMBL" id="JACBJI010000002">
    <property type="protein sequence ID" value="NYA70341.1"/>
    <property type="molecule type" value="Genomic_DNA"/>
</dbReference>
<dbReference type="RefSeq" id="WP_176005155.1">
    <property type="nucleotide sequence ID" value="NZ_JABWMI010000006.1"/>
</dbReference>
<reference evidence="2 3" key="1">
    <citation type="submission" date="2020-07" db="EMBL/GenBank/DDBJ databases">
        <authorList>
            <person name="Sun Q."/>
        </authorList>
    </citation>
    <scope>NUCLEOTIDE SEQUENCE [LARGE SCALE GENOMIC DNA]</scope>
    <source>
        <strain evidence="2 3">MAH-1</strain>
    </source>
</reference>
<evidence type="ECO:0000313" key="2">
    <source>
        <dbReference type="EMBL" id="NYA70341.1"/>
    </source>
</evidence>
<feature type="transmembrane region" description="Helical" evidence="1">
    <location>
        <begin position="54"/>
        <end position="72"/>
    </location>
</feature>
<evidence type="ECO:0000256" key="1">
    <source>
        <dbReference type="SAM" id="Phobius"/>
    </source>
</evidence>
<accession>A0A7Y8Y0U1</accession>
<keyword evidence="3" id="KW-1185">Reference proteome</keyword>
<dbReference type="Pfam" id="PF12412">
    <property type="entry name" value="DUF3667"/>
    <property type="match status" value="1"/>
</dbReference>
<dbReference type="InterPro" id="IPR022134">
    <property type="entry name" value="DUF3667"/>
</dbReference>
<name>A0A7Y8Y0U1_9FLAO</name>